<dbReference type="SUPFAM" id="SSF46955">
    <property type="entry name" value="Putative DNA-binding domain"/>
    <property type="match status" value="1"/>
</dbReference>
<evidence type="ECO:0000259" key="2">
    <source>
        <dbReference type="PROSITE" id="PS50937"/>
    </source>
</evidence>
<organism evidence="3 4">
    <name type="scientific">Moheibacter lacus</name>
    <dbReference type="NCBI Taxonomy" id="2745851"/>
    <lineage>
        <taxon>Bacteria</taxon>
        <taxon>Pseudomonadati</taxon>
        <taxon>Bacteroidota</taxon>
        <taxon>Flavobacteriia</taxon>
        <taxon>Flavobacteriales</taxon>
        <taxon>Weeksellaceae</taxon>
        <taxon>Moheibacter</taxon>
    </lineage>
</organism>
<dbReference type="Gene3D" id="1.10.1660.10">
    <property type="match status" value="1"/>
</dbReference>
<gene>
    <name evidence="3" type="ORF">HU137_04330</name>
</gene>
<keyword evidence="1" id="KW-0238">DNA-binding</keyword>
<dbReference type="InterPro" id="IPR047057">
    <property type="entry name" value="MerR_fam"/>
</dbReference>
<feature type="domain" description="HTH merR-type" evidence="2">
    <location>
        <begin position="10"/>
        <end position="80"/>
    </location>
</feature>
<evidence type="ECO:0000256" key="1">
    <source>
        <dbReference type="ARBA" id="ARBA00023125"/>
    </source>
</evidence>
<dbReference type="Pfam" id="PF13411">
    <property type="entry name" value="MerR_1"/>
    <property type="match status" value="1"/>
</dbReference>
<dbReference type="PANTHER" id="PTHR30204">
    <property type="entry name" value="REDOX-CYCLING DRUG-SENSING TRANSCRIPTIONAL ACTIVATOR SOXR"/>
    <property type="match status" value="1"/>
</dbReference>
<protein>
    <submittedName>
        <fullName evidence="3">MerR family transcriptional regulator</fullName>
    </submittedName>
</protein>
<dbReference type="AlphaFoldDB" id="A0A838ZKS8"/>
<dbReference type="SMART" id="SM00422">
    <property type="entry name" value="HTH_MERR"/>
    <property type="match status" value="1"/>
</dbReference>
<accession>A0A838ZKS8</accession>
<sequence>MHVELPDKIYYSIGEVSKAFGVNASLIRFWEKEFEVISPKKNKKGNRYFTQQDIKNLKLIYHLVKERGYTLDGAKTALEENQSIKEDVELIARMESIRSELVRLKESFDLGAD</sequence>
<dbReference type="Proteomes" id="UP000552241">
    <property type="component" value="Unassembled WGS sequence"/>
</dbReference>
<dbReference type="GO" id="GO:0003700">
    <property type="term" value="F:DNA-binding transcription factor activity"/>
    <property type="evidence" value="ECO:0007669"/>
    <property type="project" value="InterPro"/>
</dbReference>
<dbReference type="InterPro" id="IPR009061">
    <property type="entry name" value="DNA-bd_dom_put_sf"/>
</dbReference>
<dbReference type="RefSeq" id="WP_182042565.1">
    <property type="nucleotide sequence ID" value="NZ_JACDZE010000001.1"/>
</dbReference>
<evidence type="ECO:0000313" key="3">
    <source>
        <dbReference type="EMBL" id="MBA5628994.1"/>
    </source>
</evidence>
<dbReference type="InterPro" id="IPR000551">
    <property type="entry name" value="MerR-type_HTH_dom"/>
</dbReference>
<evidence type="ECO:0000313" key="4">
    <source>
        <dbReference type="Proteomes" id="UP000552241"/>
    </source>
</evidence>
<proteinExistence type="predicted"/>
<keyword evidence="4" id="KW-1185">Reference proteome</keyword>
<dbReference type="PROSITE" id="PS50937">
    <property type="entry name" value="HTH_MERR_2"/>
    <property type="match status" value="1"/>
</dbReference>
<dbReference type="EMBL" id="JACDZE010000001">
    <property type="protein sequence ID" value="MBA5628994.1"/>
    <property type="molecule type" value="Genomic_DNA"/>
</dbReference>
<comment type="caution">
    <text evidence="3">The sequence shown here is derived from an EMBL/GenBank/DDBJ whole genome shotgun (WGS) entry which is preliminary data.</text>
</comment>
<dbReference type="PANTHER" id="PTHR30204:SF15">
    <property type="entry name" value="BLL5018 PROTEIN"/>
    <property type="match status" value="1"/>
</dbReference>
<dbReference type="CDD" id="cd04765">
    <property type="entry name" value="HTH_MlrA-like_sg2"/>
    <property type="match status" value="1"/>
</dbReference>
<dbReference type="GO" id="GO:0003677">
    <property type="term" value="F:DNA binding"/>
    <property type="evidence" value="ECO:0007669"/>
    <property type="project" value="UniProtKB-KW"/>
</dbReference>
<reference evidence="3 4" key="1">
    <citation type="submission" date="2020-07" db="EMBL/GenBank/DDBJ databases">
        <title>Moheibacter lacus sp. nov., a member of the family Flavobacteriaceae isolated from freshwater lake sediment.</title>
        <authorList>
            <person name="Liu Y."/>
        </authorList>
    </citation>
    <scope>NUCLEOTIDE SEQUENCE [LARGE SCALE GENOMIC DNA]</scope>
    <source>
        <strain evidence="3 4">BDHS18</strain>
    </source>
</reference>
<name>A0A838ZKS8_9FLAO</name>